<keyword evidence="1" id="KW-0812">Transmembrane</keyword>
<feature type="transmembrane region" description="Helical" evidence="1">
    <location>
        <begin position="87"/>
        <end position="108"/>
    </location>
</feature>
<name>A0A952DV74_9BACT</name>
<protein>
    <submittedName>
        <fullName evidence="2">Uncharacterized protein</fullName>
    </submittedName>
</protein>
<proteinExistence type="predicted"/>
<feature type="transmembrane region" description="Helical" evidence="1">
    <location>
        <begin position="57"/>
        <end position="75"/>
    </location>
</feature>
<comment type="caution">
    <text evidence="2">The sequence shown here is derived from an EMBL/GenBank/DDBJ whole genome shotgun (WGS) entry which is preliminary data.</text>
</comment>
<gene>
    <name evidence="2" type="ORF">H3C67_00015</name>
</gene>
<evidence type="ECO:0000313" key="2">
    <source>
        <dbReference type="EMBL" id="MBW7953160.1"/>
    </source>
</evidence>
<organism evidence="2 3">
    <name type="scientific">Candidatus Dojkabacteria bacterium</name>
    <dbReference type="NCBI Taxonomy" id="2099670"/>
    <lineage>
        <taxon>Bacteria</taxon>
        <taxon>Candidatus Dojkabacteria</taxon>
    </lineage>
</organism>
<feature type="transmembrane region" description="Helical" evidence="1">
    <location>
        <begin position="187"/>
        <end position="211"/>
    </location>
</feature>
<keyword evidence="1" id="KW-0472">Membrane</keyword>
<keyword evidence="1" id="KW-1133">Transmembrane helix</keyword>
<evidence type="ECO:0000313" key="3">
    <source>
        <dbReference type="Proteomes" id="UP000781173"/>
    </source>
</evidence>
<feature type="transmembrane region" description="Helical" evidence="1">
    <location>
        <begin position="21"/>
        <end position="37"/>
    </location>
</feature>
<dbReference type="Proteomes" id="UP000781173">
    <property type="component" value="Unassembled WGS sequence"/>
</dbReference>
<accession>A0A952DV74</accession>
<feature type="transmembrane region" description="Helical" evidence="1">
    <location>
        <begin position="160"/>
        <end position="181"/>
    </location>
</feature>
<dbReference type="AlphaFoldDB" id="A0A952DV74"/>
<reference evidence="2" key="1">
    <citation type="journal article" date="2022" name="ISME J.">
        <title>A general approach to explore prokaryotic protein glycosylation reveals the unique surface layer modulation of an anammox bacterium.</title>
        <authorList>
            <person name="Pabst M."/>
            <person name="Grouzdev D.S."/>
            <person name="Lawson C.E."/>
            <person name="Kleikamp H.B.C."/>
            <person name="de Ram C."/>
            <person name="Louwen R."/>
            <person name="Lin Y.M."/>
            <person name="Lucker S."/>
            <person name="van Loosdrecht M.C.M."/>
            <person name="Laureni M."/>
        </authorList>
    </citation>
    <scope>NUCLEOTIDE SEQUENCE</scope>
    <source>
        <strain evidence="2">BROCD043</strain>
    </source>
</reference>
<sequence length="220" mass="25286">MNKATKGIVTRVRNTFSPESLIFLSIIFVLALLHYFYHDIIVLGHSNSIFYLNEEFSLGTLFSCIFASFSTLLALKHFRHTKAISSLVWSILLFGLCLDEYLSIHEYLNEFIKRISNQESLFVNMAHYSWVISFGIGLAAILFIFFIQQLRSTKSRAHKNLLIAAVICYSLVLPLEVFGGQRFGRESYIYFILVEEVLEMLGTVFLVELFIRKNAEESIA</sequence>
<dbReference type="EMBL" id="JACFOF010000001">
    <property type="protein sequence ID" value="MBW7953160.1"/>
    <property type="molecule type" value="Genomic_DNA"/>
</dbReference>
<feature type="transmembrane region" description="Helical" evidence="1">
    <location>
        <begin position="128"/>
        <end position="148"/>
    </location>
</feature>
<evidence type="ECO:0000256" key="1">
    <source>
        <dbReference type="SAM" id="Phobius"/>
    </source>
</evidence>